<gene>
    <name evidence="1" type="ORF">GHI93_03090</name>
</gene>
<organism evidence="1 2">
    <name type="scientific">Lactococcus hircilactis</name>
    <dbReference type="NCBI Taxonomy" id="1494462"/>
    <lineage>
        <taxon>Bacteria</taxon>
        <taxon>Bacillati</taxon>
        <taxon>Bacillota</taxon>
        <taxon>Bacilli</taxon>
        <taxon>Lactobacillales</taxon>
        <taxon>Streptococcaceae</taxon>
        <taxon>Lactococcus</taxon>
    </lineage>
</organism>
<dbReference type="Pfam" id="PF06115">
    <property type="entry name" value="DUF956"/>
    <property type="match status" value="1"/>
</dbReference>
<dbReference type="OrthoDB" id="1646215at2"/>
<protein>
    <submittedName>
        <fullName evidence="1">DUF956 family protein</fullName>
    </submittedName>
</protein>
<reference evidence="1 2" key="1">
    <citation type="submission" date="2019-10" db="EMBL/GenBank/DDBJ databases">
        <authorList>
            <person name="Dong K."/>
        </authorList>
    </citation>
    <scope>NUCLEOTIDE SEQUENCE [LARGE SCALE GENOMIC DNA]</scope>
    <source>
        <strain evidence="1 2">DSM 28960</strain>
    </source>
</reference>
<proteinExistence type="predicted"/>
<evidence type="ECO:0000313" key="2">
    <source>
        <dbReference type="Proteomes" id="UP000439550"/>
    </source>
</evidence>
<accession>A0A7X1Z797</accession>
<sequence length="127" mass="14366">MVKSINTRADFTAEAIVYLGLPKYGKIMLGDKGMEFFSDRNVADNMTFPWPSIRLVEGRVTHHGQKIGKNFYLVLNNKHRIRFSSGQAGHILKIIRENIGNENVVKSATFFGTLSHAFKKLGKKKKV</sequence>
<name>A0A7X1Z797_9LACT</name>
<dbReference type="Proteomes" id="UP000439550">
    <property type="component" value="Unassembled WGS sequence"/>
</dbReference>
<dbReference type="EMBL" id="WITJ01000004">
    <property type="protein sequence ID" value="MQW38937.1"/>
    <property type="molecule type" value="Genomic_DNA"/>
</dbReference>
<evidence type="ECO:0000313" key="1">
    <source>
        <dbReference type="EMBL" id="MQW38937.1"/>
    </source>
</evidence>
<dbReference type="AlphaFoldDB" id="A0A7X1Z797"/>
<keyword evidence="2" id="KW-1185">Reference proteome</keyword>
<comment type="caution">
    <text evidence="1">The sequence shown here is derived from an EMBL/GenBank/DDBJ whole genome shotgun (WGS) entry which is preliminary data.</text>
</comment>
<dbReference type="InterPro" id="IPR010360">
    <property type="entry name" value="DUF956"/>
</dbReference>
<dbReference type="RefSeq" id="WP_153495514.1">
    <property type="nucleotide sequence ID" value="NZ_CBCRWP010000012.1"/>
</dbReference>